<sequence>WESSISSNDGPPGRSSVNKEAPRYIGRKLPCVVDSEVGGRRERLVFLLGVFHVHSTTTGMRDRRLGEIVSSQSHSKEVLAACMLRWPSRSGEDDSNGRVLLITSGLDKTLRFWDGNFTRIKIWEFPKTYIGSLCWAAQRHTLFGADHFGDCVYQWTIASWTELRTQETPTTLRRIHADSAAHSSTINRILWIDRLEAIVTAGMDKKIILWDTIQCRTLYELSGAHTKGVMHLAYSDAS</sequence>
<keyword evidence="1" id="KW-0853">WD repeat</keyword>
<dbReference type="InterPro" id="IPR001680">
    <property type="entry name" value="WD40_rpt"/>
</dbReference>
<dbReference type="Pfam" id="PF00400">
    <property type="entry name" value="WD40"/>
    <property type="match status" value="2"/>
</dbReference>
<dbReference type="SUPFAM" id="SSF50978">
    <property type="entry name" value="WD40 repeat-like"/>
    <property type="match status" value="1"/>
</dbReference>
<dbReference type="InterPro" id="IPR036322">
    <property type="entry name" value="WD40_repeat_dom_sf"/>
</dbReference>
<dbReference type="AlphaFoldDB" id="A0A7J6KMQ1"/>
<feature type="non-terminal residue" evidence="2">
    <location>
        <position position="1"/>
    </location>
</feature>
<feature type="non-terminal residue" evidence="2">
    <location>
        <position position="238"/>
    </location>
</feature>
<proteinExistence type="predicted"/>
<accession>A0A7J6KMQ1</accession>
<dbReference type="Gene3D" id="2.130.10.10">
    <property type="entry name" value="YVTN repeat-like/Quinoprotein amine dehydrogenase"/>
    <property type="match status" value="1"/>
</dbReference>
<dbReference type="EMBL" id="JABANN010002036">
    <property type="protein sequence ID" value="KAF4648337.1"/>
    <property type="molecule type" value="Genomic_DNA"/>
</dbReference>
<evidence type="ECO:0000313" key="2">
    <source>
        <dbReference type="EMBL" id="KAF4648337.1"/>
    </source>
</evidence>
<dbReference type="InterPro" id="IPR015943">
    <property type="entry name" value="WD40/YVTN_repeat-like_dom_sf"/>
</dbReference>
<dbReference type="PROSITE" id="PS50082">
    <property type="entry name" value="WD_REPEATS_2"/>
    <property type="match status" value="1"/>
</dbReference>
<reference evidence="2 3" key="1">
    <citation type="submission" date="2020-04" db="EMBL/GenBank/DDBJ databases">
        <title>Perkinsus olseni comparative genomics.</title>
        <authorList>
            <person name="Bogema D.R."/>
        </authorList>
    </citation>
    <scope>NUCLEOTIDE SEQUENCE [LARGE SCALE GENOMIC DNA]</scope>
    <source>
        <strain evidence="2">ATCC PRA-31</strain>
    </source>
</reference>
<gene>
    <name evidence="2" type="ORF">FOL46_003060</name>
</gene>
<comment type="caution">
    <text evidence="2">The sequence shown here is derived from an EMBL/GenBank/DDBJ whole genome shotgun (WGS) entry which is preliminary data.</text>
</comment>
<evidence type="ECO:0000313" key="3">
    <source>
        <dbReference type="Proteomes" id="UP000572268"/>
    </source>
</evidence>
<protein>
    <submittedName>
        <fullName evidence="2">Uncharacterized protein</fullName>
    </submittedName>
</protein>
<evidence type="ECO:0000256" key="1">
    <source>
        <dbReference type="PROSITE-ProRule" id="PRU00221"/>
    </source>
</evidence>
<feature type="repeat" description="WD" evidence="1">
    <location>
        <begin position="179"/>
        <end position="211"/>
    </location>
</feature>
<dbReference type="SMART" id="SM00320">
    <property type="entry name" value="WD40"/>
    <property type="match status" value="2"/>
</dbReference>
<organism evidence="2 3">
    <name type="scientific">Perkinsus olseni</name>
    <name type="common">Perkinsus atlanticus</name>
    <dbReference type="NCBI Taxonomy" id="32597"/>
    <lineage>
        <taxon>Eukaryota</taxon>
        <taxon>Sar</taxon>
        <taxon>Alveolata</taxon>
        <taxon>Perkinsozoa</taxon>
        <taxon>Perkinsea</taxon>
        <taxon>Perkinsida</taxon>
        <taxon>Perkinsidae</taxon>
        <taxon>Perkinsus</taxon>
    </lineage>
</organism>
<dbReference type="Proteomes" id="UP000572268">
    <property type="component" value="Unassembled WGS sequence"/>
</dbReference>
<name>A0A7J6KMQ1_PEROL</name>